<feature type="region of interest" description="Disordered" evidence="6">
    <location>
        <begin position="1"/>
        <end position="41"/>
    </location>
</feature>
<feature type="compositionally biased region" description="Basic and acidic residues" evidence="6">
    <location>
        <begin position="450"/>
        <end position="462"/>
    </location>
</feature>
<comment type="subcellular location">
    <subcellularLocation>
        <location evidence="1">Nucleus</location>
    </subcellularLocation>
</comment>
<sequence length="650" mass="73027">MFHHRNNSQKPGTELIHQFQQSFPDITKRDADGPDPAQHRSQDGIQLLERFSPSLNLGSLPKVDFPSPSRDAGLMPFDMLASQHPGCYTPDSRGMGAILHNQAGNLHSPSISWKMTPSSHTSAASNNIHSSLNHLDLQCIAPSDVQTIPDVQPPKFAPTELTSQDWEHRKTHQFENNPIFDNFLFDSAPYPTVAPMVPADAPRPEADPREPARPRGERLRYHTALRTQTAMVRSADENPISYLNKGQVYGLMVMDLNPPVTTTEMFRYRTFVRVSFDDDEQRSNAALNWQLWQKSHRTNKPHHLDNDCLAVEFAPEVKGSGNMQLEQVSTDGFCVTWTPERANSTKGCNIPLRFNFLSTDFSHSKGVKGIPLRLCAKTKLLSPESARNPDESEVCYCKIKLFRDHGAERKHNNDLRHVQKTITKLEQQIQDVQVGGRFQKRRRANTTSTDMRDSKGLDHADIESSSGNHSTKDSLRNSLAASQDMLASIRTISVLSLRGGKEDDPDDCPLVMTRGKQPEEPARAVDIEGGNVGLPDQRTVEQPSKSSVCFFLKPSDEPNGVFRAIYLTERTAENLKQKICEKYHVDPSKIERLLRIINDELKIIVDDDLVNELPGGQTMIVDICDIKNDIVDGSCLKEIRLKYGDQHMTS</sequence>
<organism evidence="8 9">
    <name type="scientific">Penicillium hetheringtonii</name>
    <dbReference type="NCBI Taxonomy" id="911720"/>
    <lineage>
        <taxon>Eukaryota</taxon>
        <taxon>Fungi</taxon>
        <taxon>Dikarya</taxon>
        <taxon>Ascomycota</taxon>
        <taxon>Pezizomycotina</taxon>
        <taxon>Eurotiomycetes</taxon>
        <taxon>Eurotiomycetidae</taxon>
        <taxon>Eurotiales</taxon>
        <taxon>Aspergillaceae</taxon>
        <taxon>Penicillium</taxon>
    </lineage>
</organism>
<protein>
    <recommendedName>
        <fullName evidence="7">Grh/CP2 DB domain-containing protein</fullName>
    </recommendedName>
</protein>
<name>A0AAD6E1L6_9EURO</name>
<evidence type="ECO:0000256" key="2">
    <source>
        <dbReference type="ARBA" id="ARBA00023015"/>
    </source>
</evidence>
<reference evidence="8 9" key="1">
    <citation type="journal article" date="2023" name="IMA Fungus">
        <title>Comparative genomic study of the Penicillium genus elucidates a diverse pangenome and 15 lateral gene transfer events.</title>
        <authorList>
            <person name="Petersen C."/>
            <person name="Sorensen T."/>
            <person name="Nielsen M.R."/>
            <person name="Sondergaard T.E."/>
            <person name="Sorensen J.L."/>
            <person name="Fitzpatrick D.A."/>
            <person name="Frisvad J.C."/>
            <person name="Nielsen K.L."/>
        </authorList>
    </citation>
    <scope>NUCLEOTIDE SEQUENCE [LARGE SCALE GENOMIC DNA]</scope>
    <source>
        <strain evidence="8 9">IBT 29057</strain>
    </source>
</reference>
<evidence type="ECO:0000313" key="9">
    <source>
        <dbReference type="Proteomes" id="UP001216150"/>
    </source>
</evidence>
<dbReference type="EMBL" id="JAQJAC010000001">
    <property type="protein sequence ID" value="KAJ5599078.1"/>
    <property type="molecule type" value="Genomic_DNA"/>
</dbReference>
<dbReference type="InterPro" id="IPR007604">
    <property type="entry name" value="CP2"/>
</dbReference>
<evidence type="ECO:0000313" key="8">
    <source>
        <dbReference type="EMBL" id="KAJ5599078.1"/>
    </source>
</evidence>
<dbReference type="InterPro" id="IPR057520">
    <property type="entry name" value="GRHL1/CP2_C"/>
</dbReference>
<evidence type="ECO:0000256" key="3">
    <source>
        <dbReference type="ARBA" id="ARBA00023125"/>
    </source>
</evidence>
<keyword evidence="5" id="KW-0539">Nucleus</keyword>
<dbReference type="GO" id="GO:0000978">
    <property type="term" value="F:RNA polymerase II cis-regulatory region sequence-specific DNA binding"/>
    <property type="evidence" value="ECO:0007669"/>
    <property type="project" value="TreeGrafter"/>
</dbReference>
<keyword evidence="2" id="KW-0805">Transcription regulation</keyword>
<dbReference type="Pfam" id="PF25416">
    <property type="entry name" value="GRHL1_C"/>
    <property type="match status" value="1"/>
</dbReference>
<feature type="domain" description="Grh/CP2 DB" evidence="7">
    <location>
        <begin position="217"/>
        <end position="479"/>
    </location>
</feature>
<dbReference type="GO" id="GO:0005634">
    <property type="term" value="C:nucleus"/>
    <property type="evidence" value="ECO:0007669"/>
    <property type="project" value="UniProtKB-SubCell"/>
</dbReference>
<evidence type="ECO:0000256" key="5">
    <source>
        <dbReference type="ARBA" id="ARBA00023242"/>
    </source>
</evidence>
<evidence type="ECO:0000256" key="1">
    <source>
        <dbReference type="ARBA" id="ARBA00004123"/>
    </source>
</evidence>
<dbReference type="PANTHER" id="PTHR11037:SF20">
    <property type="entry name" value="PROTEIN GRAINYHEAD"/>
    <property type="match status" value="1"/>
</dbReference>
<dbReference type="PROSITE" id="PS51968">
    <property type="entry name" value="GRH_CP2_DB"/>
    <property type="match status" value="1"/>
</dbReference>
<dbReference type="GO" id="GO:0001228">
    <property type="term" value="F:DNA-binding transcription activator activity, RNA polymerase II-specific"/>
    <property type="evidence" value="ECO:0007669"/>
    <property type="project" value="TreeGrafter"/>
</dbReference>
<keyword evidence="9" id="KW-1185">Reference proteome</keyword>
<evidence type="ECO:0000256" key="4">
    <source>
        <dbReference type="ARBA" id="ARBA00023163"/>
    </source>
</evidence>
<keyword evidence="3" id="KW-0238">DNA-binding</keyword>
<dbReference type="InterPro" id="IPR040167">
    <property type="entry name" value="TF_CP2-like"/>
</dbReference>
<comment type="caution">
    <text evidence="8">The sequence shown here is derived from an EMBL/GenBank/DDBJ whole genome shotgun (WGS) entry which is preliminary data.</text>
</comment>
<proteinExistence type="predicted"/>
<feature type="region of interest" description="Disordered" evidence="6">
    <location>
        <begin position="433"/>
        <end position="475"/>
    </location>
</feature>
<dbReference type="AlphaFoldDB" id="A0AAD6E1L6"/>
<gene>
    <name evidence="8" type="ORF">N7450_000145</name>
</gene>
<keyword evidence="4" id="KW-0804">Transcription</keyword>
<dbReference type="Pfam" id="PF04516">
    <property type="entry name" value="CP2"/>
    <property type="match status" value="1"/>
</dbReference>
<evidence type="ECO:0000259" key="7">
    <source>
        <dbReference type="PROSITE" id="PS51968"/>
    </source>
</evidence>
<evidence type="ECO:0000256" key="6">
    <source>
        <dbReference type="SAM" id="MobiDB-lite"/>
    </source>
</evidence>
<accession>A0AAD6E1L6</accession>
<dbReference type="Proteomes" id="UP001216150">
    <property type="component" value="Unassembled WGS sequence"/>
</dbReference>
<dbReference type="PANTHER" id="PTHR11037">
    <property type="entry name" value="TRANSCRIPTION FACTOR CP2"/>
    <property type="match status" value="1"/>
</dbReference>
<feature type="compositionally biased region" description="Basic and acidic residues" evidence="6">
    <location>
        <begin position="26"/>
        <end position="41"/>
    </location>
</feature>